<evidence type="ECO:0000256" key="1">
    <source>
        <dbReference type="SAM" id="MobiDB-lite"/>
    </source>
</evidence>
<proteinExistence type="predicted"/>
<dbReference type="AlphaFoldDB" id="A0A9Q3PZX3"/>
<accession>A0A9Q3PZX3</accession>
<evidence type="ECO:0000313" key="3">
    <source>
        <dbReference type="Proteomes" id="UP000765509"/>
    </source>
</evidence>
<name>A0A9Q3PZX3_9BASI</name>
<feature type="region of interest" description="Disordered" evidence="1">
    <location>
        <begin position="1"/>
        <end position="28"/>
    </location>
</feature>
<sequence length="112" mass="12977">MPSIRSVSSYNPSRSSQKRYRHDYGRRQSVTEGQELVNEAQTNKLFHFETDSTVLPLKRAYTSTRSLSWHIQSQPECIQQFTSAQILSNRRRPLEKLNEFLPDCEAAFGPSQ</sequence>
<dbReference type="Proteomes" id="UP000765509">
    <property type="component" value="Unassembled WGS sequence"/>
</dbReference>
<comment type="caution">
    <text evidence="2">The sequence shown here is derived from an EMBL/GenBank/DDBJ whole genome shotgun (WGS) entry which is preliminary data.</text>
</comment>
<evidence type="ECO:0000313" key="2">
    <source>
        <dbReference type="EMBL" id="MBW0579996.1"/>
    </source>
</evidence>
<dbReference type="EMBL" id="AVOT02106435">
    <property type="protein sequence ID" value="MBW0579996.1"/>
    <property type="molecule type" value="Genomic_DNA"/>
</dbReference>
<organism evidence="2 3">
    <name type="scientific">Austropuccinia psidii MF-1</name>
    <dbReference type="NCBI Taxonomy" id="1389203"/>
    <lineage>
        <taxon>Eukaryota</taxon>
        <taxon>Fungi</taxon>
        <taxon>Dikarya</taxon>
        <taxon>Basidiomycota</taxon>
        <taxon>Pucciniomycotina</taxon>
        <taxon>Pucciniomycetes</taxon>
        <taxon>Pucciniales</taxon>
        <taxon>Sphaerophragmiaceae</taxon>
        <taxon>Austropuccinia</taxon>
    </lineage>
</organism>
<gene>
    <name evidence="2" type="ORF">O181_119711</name>
</gene>
<keyword evidence="3" id="KW-1185">Reference proteome</keyword>
<reference evidence="2" key="1">
    <citation type="submission" date="2021-03" db="EMBL/GenBank/DDBJ databases">
        <title>Draft genome sequence of rust myrtle Austropuccinia psidii MF-1, a brazilian biotype.</title>
        <authorList>
            <person name="Quecine M.C."/>
            <person name="Pachon D.M.R."/>
            <person name="Bonatelli M.L."/>
            <person name="Correr F.H."/>
            <person name="Franceschini L.M."/>
            <person name="Leite T.F."/>
            <person name="Margarido G.R.A."/>
            <person name="Almeida C.A."/>
            <person name="Ferrarezi J.A."/>
            <person name="Labate C.A."/>
        </authorList>
    </citation>
    <scope>NUCLEOTIDE SEQUENCE</scope>
    <source>
        <strain evidence="2">MF-1</strain>
    </source>
</reference>
<protein>
    <submittedName>
        <fullName evidence="2">Uncharacterized protein</fullName>
    </submittedName>
</protein>
<feature type="compositionally biased region" description="Low complexity" evidence="1">
    <location>
        <begin position="1"/>
        <end position="15"/>
    </location>
</feature>